<dbReference type="Pfam" id="PF00535">
    <property type="entry name" value="Glycos_transf_2"/>
    <property type="match status" value="1"/>
</dbReference>
<dbReference type="AlphaFoldDB" id="A0A3G9G2E4"/>
<dbReference type="InterPro" id="IPR029044">
    <property type="entry name" value="Nucleotide-diphossugar_trans"/>
</dbReference>
<keyword evidence="1" id="KW-0472">Membrane</keyword>
<gene>
    <name evidence="3" type="ORF">EM6_1470</name>
</gene>
<dbReference type="InterPro" id="IPR001173">
    <property type="entry name" value="Glyco_trans_2-like"/>
</dbReference>
<dbReference type="Gene3D" id="3.90.550.10">
    <property type="entry name" value="Spore Coat Polysaccharide Biosynthesis Protein SpsA, Chain A"/>
    <property type="match status" value="1"/>
</dbReference>
<evidence type="ECO:0000256" key="1">
    <source>
        <dbReference type="SAM" id="Phobius"/>
    </source>
</evidence>
<evidence type="ECO:0000259" key="2">
    <source>
        <dbReference type="Pfam" id="PF00535"/>
    </source>
</evidence>
<dbReference type="OrthoDB" id="6116224at2"/>
<reference evidence="4" key="2">
    <citation type="journal article" date="2017" name="Plant Physiol. Biochem.">
        <title>Differential oxidative and antioxidative response of duckweed Lemna minor toward plant growth promoting/inhibiting bacteria.</title>
        <authorList>
            <person name="Ishizawa H."/>
            <person name="Kuroda M."/>
            <person name="Morikawa M."/>
            <person name="Ike M."/>
        </authorList>
    </citation>
    <scope>NUCLEOTIDE SEQUENCE [LARGE SCALE GENOMIC DNA]</scope>
    <source>
        <strain evidence="4">M6</strain>
    </source>
</reference>
<evidence type="ECO:0000313" key="4">
    <source>
        <dbReference type="Proteomes" id="UP000278756"/>
    </source>
</evidence>
<accession>A0A3G9G2E4</accession>
<feature type="transmembrane region" description="Helical" evidence="1">
    <location>
        <begin position="246"/>
        <end position="270"/>
    </location>
</feature>
<name>A0A3G9G2E4_9CAUL</name>
<dbReference type="PANTHER" id="PTHR43685:SF11">
    <property type="entry name" value="GLYCOSYLTRANSFERASE TAGX-RELATED"/>
    <property type="match status" value="1"/>
</dbReference>
<dbReference type="CDD" id="cd00761">
    <property type="entry name" value="Glyco_tranf_GTA_type"/>
    <property type="match status" value="1"/>
</dbReference>
<feature type="domain" description="Glycosyltransferase 2-like" evidence="2">
    <location>
        <begin position="4"/>
        <end position="166"/>
    </location>
</feature>
<dbReference type="InterPro" id="IPR050834">
    <property type="entry name" value="Glycosyltransf_2"/>
</dbReference>
<evidence type="ECO:0000313" key="3">
    <source>
        <dbReference type="EMBL" id="BBF80877.1"/>
    </source>
</evidence>
<dbReference type="EMBL" id="AP018827">
    <property type="protein sequence ID" value="BBF80877.1"/>
    <property type="molecule type" value="Genomic_DNA"/>
</dbReference>
<dbReference type="PANTHER" id="PTHR43685">
    <property type="entry name" value="GLYCOSYLTRANSFERASE"/>
    <property type="match status" value="1"/>
</dbReference>
<organism evidence="3 4">
    <name type="scientific">Asticcacaulis excentricus</name>
    <dbReference type="NCBI Taxonomy" id="78587"/>
    <lineage>
        <taxon>Bacteria</taxon>
        <taxon>Pseudomonadati</taxon>
        <taxon>Pseudomonadota</taxon>
        <taxon>Alphaproteobacteria</taxon>
        <taxon>Caulobacterales</taxon>
        <taxon>Caulobacteraceae</taxon>
        <taxon>Asticcacaulis</taxon>
    </lineage>
</organism>
<dbReference type="SUPFAM" id="SSF53448">
    <property type="entry name" value="Nucleotide-diphospho-sugar transferases"/>
    <property type="match status" value="1"/>
</dbReference>
<reference evidence="4" key="1">
    <citation type="journal article" date="2017" name="Biotechnol. Biofuels">
        <title>Evaluation of environmental bacterial communities as a factor affecting the growth of duckweed Lemna minor.</title>
        <authorList>
            <person name="Ishizawa H."/>
            <person name="Kuroda M."/>
            <person name="Morikawa M."/>
            <person name="Ike M."/>
        </authorList>
    </citation>
    <scope>NUCLEOTIDE SEQUENCE [LARGE SCALE GENOMIC DNA]</scope>
    <source>
        <strain evidence="4">M6</strain>
    </source>
</reference>
<dbReference type="Proteomes" id="UP000278756">
    <property type="component" value="Chromosome 1"/>
</dbReference>
<keyword evidence="3" id="KW-0808">Transferase</keyword>
<dbReference type="GO" id="GO:0016740">
    <property type="term" value="F:transferase activity"/>
    <property type="evidence" value="ECO:0007669"/>
    <property type="project" value="UniProtKB-KW"/>
</dbReference>
<proteinExistence type="predicted"/>
<keyword evidence="1" id="KW-0812">Transmembrane</keyword>
<dbReference type="RefSeq" id="WP_126421535.1">
    <property type="nucleotide sequence ID" value="NZ_AP018827.1"/>
</dbReference>
<protein>
    <submittedName>
        <fullName evidence="3">Glycosyl transferase family protein</fullName>
    </submittedName>
</protein>
<keyword evidence="1" id="KW-1133">Transmembrane helix</keyword>
<sequence length="309" mass="33470">MSVSVIIPTFRRPDGLKTALNSVFAQTGVERAVNIIVCDNSPEGSARAEVERLTPGAGQTLTYLHEPNPGVANARNTAVKAARDPFILFLDDDEEAPSDWVAKMLSVQQAFDADVVFGPVTARLKTADPKFRPYFEAFFSRFGPAHSGPIPDYYGCGNSLIRRALLSGEQPFDTNRNNCGGEDDKLFYALKQEGARMVWAADAFVWEDVPESRATLRYTLPRAFAYGQGPSTSAMAGTPKKPLTCAYWMLNGLVQAVLFGGAGLALYAAGSKAAARILDKAARGLGKLIWFHKIGFYGTALLRPNPAGR</sequence>